<comment type="subunit">
    <text evidence="2">Homodimer.</text>
</comment>
<sequence>MKKKSDMVAEVKVLIEGSTNADGLAEGEEERSWPTITLIKDNGLNIVTDPGTLRNQRLLIDALAKENLTVDTIDMVFLTHSHIDHFRNVGMFPTAKVLEFYGIWEEDTVEEWKEQFSEDIQIIKTPGHIANGLTFLVKTKKGVVGVVGDVFWKENFPEKDEYASDLAKLAESRKLVLREADFIIPGHGPLFKVKK</sequence>
<dbReference type="PANTHER" id="PTHR23200">
    <property type="entry name" value="METALLO-BETA-LACTAMASE DOMAIN-CONTAINING PROTEIN 1"/>
    <property type="match status" value="1"/>
</dbReference>
<dbReference type="EMBL" id="JABJNZ010000041">
    <property type="protein sequence ID" value="MBT4870527.1"/>
    <property type="molecule type" value="Genomic_DNA"/>
</dbReference>
<comment type="subcellular location">
    <subcellularLocation>
        <location evidence="1">Cytoplasm</location>
        <location evidence="1">Cytosol</location>
    </subcellularLocation>
</comment>
<comment type="catalytic activity">
    <reaction evidence="5">
        <text>a ribonucleotidyl-ribonucleotide-RNA + H2O = a 3'-end ribonucleotide-RNA + a 5'-end 5'-phospho-ribonucleoside-RNA + H(+)</text>
        <dbReference type="Rhea" id="RHEA:68096"/>
        <dbReference type="Rhea" id="RHEA-COMP:15179"/>
        <dbReference type="Rhea" id="RHEA-COMP:17355"/>
        <dbReference type="Rhea" id="RHEA-COMP:17428"/>
        <dbReference type="ChEBI" id="CHEBI:15377"/>
        <dbReference type="ChEBI" id="CHEBI:15378"/>
        <dbReference type="ChEBI" id="CHEBI:74896"/>
        <dbReference type="ChEBI" id="CHEBI:138282"/>
        <dbReference type="ChEBI" id="CHEBI:173118"/>
    </reaction>
    <physiologicalReaction direction="left-to-right" evidence="5">
        <dbReference type="Rhea" id="RHEA:68097"/>
    </physiologicalReaction>
</comment>
<evidence type="ECO:0000256" key="2">
    <source>
        <dbReference type="ARBA" id="ARBA00011738"/>
    </source>
</evidence>
<comment type="function">
    <text evidence="6">Endoribonuclease that catalyzes the hydrolysis of histone-coding pre-mRNA 3'-end. Involved in histone pre-mRNA processing during the S-phase of the cell cycle, which is required for entering/progressing through S-phase. Cleaves histone pre-mRNA at a major and a minor cleavage site after the 5'-ACCCA-3' and the 5'-ACCCACA-3' sequence, respectively, and located downstream of the stem-loop. May require the presence of the HDE element located at the histone pre-RNA 3'-end to avoid non-specific cleavage.</text>
</comment>
<evidence type="ECO:0000313" key="8">
    <source>
        <dbReference type="EMBL" id="MBT4870527.1"/>
    </source>
</evidence>
<dbReference type="SUPFAM" id="SSF56281">
    <property type="entry name" value="Metallo-hydrolase/oxidoreductase"/>
    <property type="match status" value="1"/>
</dbReference>
<dbReference type="SMART" id="SM00849">
    <property type="entry name" value="Lactamase_B"/>
    <property type="match status" value="1"/>
</dbReference>
<proteinExistence type="predicted"/>
<evidence type="ECO:0000256" key="5">
    <source>
        <dbReference type="ARBA" id="ARBA00044690"/>
    </source>
</evidence>
<dbReference type="AlphaFoldDB" id="A0A8T5GFQ2"/>
<evidence type="ECO:0000313" key="9">
    <source>
        <dbReference type="Proteomes" id="UP000722459"/>
    </source>
</evidence>
<evidence type="ECO:0000256" key="1">
    <source>
        <dbReference type="ARBA" id="ARBA00004514"/>
    </source>
</evidence>
<protein>
    <recommendedName>
        <fullName evidence="3">Metallo-beta-lactamase domain-containing protein 1</fullName>
    </recommendedName>
    <alternativeName>
        <fullName evidence="4">Endoribonuclease MBLAC1</fullName>
    </alternativeName>
</protein>
<evidence type="ECO:0000256" key="6">
    <source>
        <dbReference type="ARBA" id="ARBA00045869"/>
    </source>
</evidence>
<organism evidence="8 9">
    <name type="scientific">Candidatus Iainarchaeum sp</name>
    <dbReference type="NCBI Taxonomy" id="3101447"/>
    <lineage>
        <taxon>Archaea</taxon>
        <taxon>Candidatus Iainarchaeota</taxon>
        <taxon>Candidatus Iainarchaeia</taxon>
        <taxon>Candidatus Iainarchaeales</taxon>
        <taxon>Candidatus Iainarchaeaceae</taxon>
        <taxon>Candidatus Iainarchaeum</taxon>
    </lineage>
</organism>
<dbReference type="CDD" id="cd07711">
    <property type="entry name" value="MBLAC1-like_MBL-fold"/>
    <property type="match status" value="1"/>
</dbReference>
<dbReference type="InterPro" id="IPR001279">
    <property type="entry name" value="Metallo-B-lactamas"/>
</dbReference>
<dbReference type="Proteomes" id="UP000722459">
    <property type="component" value="Unassembled WGS sequence"/>
</dbReference>
<dbReference type="InterPro" id="IPR039344">
    <property type="entry name" value="MBLAC1"/>
</dbReference>
<dbReference type="InterPro" id="IPR036866">
    <property type="entry name" value="RibonucZ/Hydroxyglut_hydro"/>
</dbReference>
<evidence type="ECO:0000259" key="7">
    <source>
        <dbReference type="SMART" id="SM00849"/>
    </source>
</evidence>
<gene>
    <name evidence="8" type="ORF">HON47_03065</name>
</gene>
<evidence type="ECO:0000256" key="3">
    <source>
        <dbReference type="ARBA" id="ARBA00014856"/>
    </source>
</evidence>
<dbReference type="Gene3D" id="3.60.15.10">
    <property type="entry name" value="Ribonuclease Z/Hydroxyacylglutathione hydrolase-like"/>
    <property type="match status" value="1"/>
</dbReference>
<name>A0A8T5GFQ2_9ARCH</name>
<comment type="caution">
    <text evidence="8">The sequence shown here is derived from an EMBL/GenBank/DDBJ whole genome shotgun (WGS) entry which is preliminary data.</text>
</comment>
<evidence type="ECO:0000256" key="4">
    <source>
        <dbReference type="ARBA" id="ARBA00032988"/>
    </source>
</evidence>
<accession>A0A8T5GFQ2</accession>
<reference evidence="8" key="1">
    <citation type="journal article" date="2021" name="ISME J.">
        <title>Mercury methylation by metabolically versatile and cosmopolitan marine bacteria.</title>
        <authorList>
            <person name="Lin H."/>
            <person name="Ascher D.B."/>
            <person name="Myung Y."/>
            <person name="Lamborg C.H."/>
            <person name="Hallam S.J."/>
            <person name="Gionfriddo C.M."/>
            <person name="Holt K.E."/>
            <person name="Moreau J.W."/>
        </authorList>
    </citation>
    <scope>NUCLEOTIDE SEQUENCE</scope>
    <source>
        <strain evidence="8">SI075_bin30</strain>
    </source>
</reference>
<dbReference type="Pfam" id="PF00753">
    <property type="entry name" value="Lactamase_B"/>
    <property type="match status" value="1"/>
</dbReference>
<dbReference type="PANTHER" id="PTHR23200:SF48">
    <property type="entry name" value="METALLO-BETA-LACTAMASE DOMAIN-CONTAINING PROTEIN 1"/>
    <property type="match status" value="1"/>
</dbReference>
<feature type="domain" description="Metallo-beta-lactamase" evidence="7">
    <location>
        <begin position="41"/>
        <end position="187"/>
    </location>
</feature>
<dbReference type="GO" id="GO:0005829">
    <property type="term" value="C:cytosol"/>
    <property type="evidence" value="ECO:0007669"/>
    <property type="project" value="UniProtKB-SubCell"/>
</dbReference>